<dbReference type="OrthoDB" id="5141876at2"/>
<dbReference type="EC" id="5.1.3.11" evidence="4"/>
<sequence>MREFLINYRNEMQQELNRILAYWLTYSIDLKNGGFYGRIDNANKVEEDAPKGSVLNSRILWTFSAAYNLVKKPAYLQTAERAFKYISSYFIDKEFGGVYWTIDYRGNALDTKKQIYALAFALYGLSEYYKASEDERAKQLAIDLYKSIINRSYEKVYGGYIEALTRDWKEIEDLRLSAKDSNEKKSMNTHLHILEAFANLYLIWPNAVLKQKIEELINIFLDHIIDKETNHLILFFDEKWNRKSTTISFGHDIEAAWLVQEAAEIIQQAGLVEKVKAKSIKVAEAAERGLDADGGLWYEKELPSGHLIKEKHWWPQAEAMVGFYNAYQATGYQSFLDKSWNSWKFIEQYILNKKDGEWFWGIKEDYSVMHGEDKVGLWKCPYHNSRACIELLKRIPEVISEKVNL</sequence>
<dbReference type="Pfam" id="PF07221">
    <property type="entry name" value="GlcNAc_2-epim"/>
    <property type="match status" value="1"/>
</dbReference>
<dbReference type="AlphaFoldDB" id="A0A512BF40"/>
<evidence type="ECO:0000313" key="5">
    <source>
        <dbReference type="EMBL" id="GEO10580.1"/>
    </source>
</evidence>
<name>A0A512BF40_9BACT</name>
<keyword evidence="6" id="KW-1185">Reference proteome</keyword>
<proteinExistence type="inferred from homology"/>
<comment type="similarity">
    <text evidence="2">Belongs to the N-acylglucosamine 2-epimerase family.</text>
</comment>
<dbReference type="GO" id="GO:0047736">
    <property type="term" value="F:cellobiose epimerase activity"/>
    <property type="evidence" value="ECO:0007669"/>
    <property type="project" value="UniProtKB-UniRule"/>
</dbReference>
<evidence type="ECO:0000256" key="1">
    <source>
        <dbReference type="ARBA" id="ARBA00001470"/>
    </source>
</evidence>
<comment type="caution">
    <text evidence="5">The sequence shown here is derived from an EMBL/GenBank/DDBJ whole genome shotgun (WGS) entry which is preliminary data.</text>
</comment>
<comment type="similarity">
    <text evidence="4">Belongs to the cellobiose 2-epimerase family.</text>
</comment>
<reference evidence="5 6" key="1">
    <citation type="submission" date="2019-07" db="EMBL/GenBank/DDBJ databases">
        <title>Whole genome shotgun sequence of Segetibacter aerophilus NBRC 106135.</title>
        <authorList>
            <person name="Hosoyama A."/>
            <person name="Uohara A."/>
            <person name="Ohji S."/>
            <person name="Ichikawa N."/>
        </authorList>
    </citation>
    <scope>NUCLEOTIDE SEQUENCE [LARGE SCALE GENOMIC DNA]</scope>
    <source>
        <strain evidence="5 6">NBRC 106135</strain>
    </source>
</reference>
<keyword evidence="3 4" id="KW-0413">Isomerase</keyword>
<organism evidence="5 6">
    <name type="scientific">Segetibacter aerophilus</name>
    <dbReference type="NCBI Taxonomy" id="670293"/>
    <lineage>
        <taxon>Bacteria</taxon>
        <taxon>Pseudomonadati</taxon>
        <taxon>Bacteroidota</taxon>
        <taxon>Chitinophagia</taxon>
        <taxon>Chitinophagales</taxon>
        <taxon>Chitinophagaceae</taxon>
        <taxon>Segetibacter</taxon>
    </lineage>
</organism>
<evidence type="ECO:0000313" key="6">
    <source>
        <dbReference type="Proteomes" id="UP000321513"/>
    </source>
</evidence>
<dbReference type="GO" id="GO:0005975">
    <property type="term" value="P:carbohydrate metabolic process"/>
    <property type="evidence" value="ECO:0007669"/>
    <property type="project" value="InterPro"/>
</dbReference>
<dbReference type="InterPro" id="IPR008928">
    <property type="entry name" value="6-hairpin_glycosidase_sf"/>
</dbReference>
<dbReference type="PANTHER" id="PTHR15108">
    <property type="entry name" value="N-ACYLGLUCOSAMINE-2-EPIMERASE"/>
    <property type="match status" value="1"/>
</dbReference>
<accession>A0A512BF40</accession>
<comment type="function">
    <text evidence="4">Catalyzes the reversible epimerization of cellobiose to 4-O-beta-D-glucopyranosyl-D-mannose (Glc-Man).</text>
</comment>
<dbReference type="RefSeq" id="WP_147204692.1">
    <property type="nucleotide sequence ID" value="NZ_BJYT01000011.1"/>
</dbReference>
<dbReference type="InterPro" id="IPR010819">
    <property type="entry name" value="AGE/CE"/>
</dbReference>
<dbReference type="Gene3D" id="1.50.10.10">
    <property type="match status" value="1"/>
</dbReference>
<dbReference type="Proteomes" id="UP000321513">
    <property type="component" value="Unassembled WGS sequence"/>
</dbReference>
<protein>
    <recommendedName>
        <fullName evidence="4">Cellobiose 2-epimerase</fullName>
        <shortName evidence="4">CE</shortName>
        <ecNumber evidence="4">5.1.3.11</ecNumber>
    </recommendedName>
</protein>
<evidence type="ECO:0000256" key="3">
    <source>
        <dbReference type="ARBA" id="ARBA00023235"/>
    </source>
</evidence>
<evidence type="ECO:0000256" key="4">
    <source>
        <dbReference type="HAMAP-Rule" id="MF_00929"/>
    </source>
</evidence>
<dbReference type="InterPro" id="IPR028584">
    <property type="entry name" value="Cellobiose_2_epim"/>
</dbReference>
<dbReference type="InterPro" id="IPR012341">
    <property type="entry name" value="6hp_glycosidase-like_sf"/>
</dbReference>
<dbReference type="HAMAP" id="MF_00929">
    <property type="entry name" value="Cellobiose_2_epim"/>
    <property type="match status" value="1"/>
</dbReference>
<dbReference type="EMBL" id="BJYT01000011">
    <property type="protein sequence ID" value="GEO10580.1"/>
    <property type="molecule type" value="Genomic_DNA"/>
</dbReference>
<dbReference type="SUPFAM" id="SSF48208">
    <property type="entry name" value="Six-hairpin glycosidases"/>
    <property type="match status" value="1"/>
</dbReference>
<comment type="catalytic activity">
    <reaction evidence="1 4">
        <text>D-cellobiose = beta-D-glucosyl-(1-&gt;4)-D-mannopyranose</text>
        <dbReference type="Rhea" id="RHEA:23384"/>
        <dbReference type="ChEBI" id="CHEBI:17057"/>
        <dbReference type="ChEBI" id="CHEBI:47931"/>
        <dbReference type="EC" id="5.1.3.11"/>
    </reaction>
</comment>
<evidence type="ECO:0000256" key="2">
    <source>
        <dbReference type="ARBA" id="ARBA00008558"/>
    </source>
</evidence>
<gene>
    <name evidence="5" type="ORF">SAE01_30760</name>
</gene>